<dbReference type="PANTHER" id="PTHR13887:SF55">
    <property type="entry name" value="SLR0313 PROTEIN"/>
    <property type="match status" value="1"/>
</dbReference>
<dbReference type="Proteomes" id="UP000538666">
    <property type="component" value="Unassembled WGS sequence"/>
</dbReference>
<comment type="similarity">
    <text evidence="1">Belongs to the thioredoxin family. DsbA subfamily.</text>
</comment>
<dbReference type="GO" id="GO:0016853">
    <property type="term" value="F:isomerase activity"/>
    <property type="evidence" value="ECO:0007669"/>
    <property type="project" value="UniProtKB-KW"/>
</dbReference>
<dbReference type="PROSITE" id="PS51352">
    <property type="entry name" value="THIOREDOXIN_2"/>
    <property type="match status" value="1"/>
</dbReference>
<gene>
    <name evidence="3" type="ORF">HNQ77_001813</name>
</gene>
<organism evidence="3 4">
    <name type="scientific">Silvibacterium bohemicum</name>
    <dbReference type="NCBI Taxonomy" id="1577686"/>
    <lineage>
        <taxon>Bacteria</taxon>
        <taxon>Pseudomonadati</taxon>
        <taxon>Acidobacteriota</taxon>
        <taxon>Terriglobia</taxon>
        <taxon>Terriglobales</taxon>
        <taxon>Acidobacteriaceae</taxon>
        <taxon>Silvibacterium</taxon>
    </lineage>
</organism>
<dbReference type="InterPro" id="IPR012336">
    <property type="entry name" value="Thioredoxin-like_fold"/>
</dbReference>
<dbReference type="AlphaFoldDB" id="A0A841K0U4"/>
<evidence type="ECO:0000313" key="3">
    <source>
        <dbReference type="EMBL" id="MBB6143864.1"/>
    </source>
</evidence>
<name>A0A841K0U4_9BACT</name>
<dbReference type="OrthoDB" id="117402at2"/>
<dbReference type="CDD" id="cd02972">
    <property type="entry name" value="DsbA_family"/>
    <property type="match status" value="1"/>
</dbReference>
<evidence type="ECO:0000256" key="1">
    <source>
        <dbReference type="ARBA" id="ARBA00005791"/>
    </source>
</evidence>
<accession>A0A841K0U4</accession>
<keyword evidence="3" id="KW-0413">Isomerase</keyword>
<evidence type="ECO:0000259" key="2">
    <source>
        <dbReference type="PROSITE" id="PS51352"/>
    </source>
</evidence>
<dbReference type="Pfam" id="PF13462">
    <property type="entry name" value="Thioredoxin_4"/>
    <property type="match status" value="1"/>
</dbReference>
<evidence type="ECO:0000313" key="4">
    <source>
        <dbReference type="Proteomes" id="UP000538666"/>
    </source>
</evidence>
<dbReference type="InterPro" id="IPR036249">
    <property type="entry name" value="Thioredoxin-like_sf"/>
</dbReference>
<protein>
    <submittedName>
        <fullName evidence="3">Protein-disulfide isomerase</fullName>
    </submittedName>
</protein>
<proteinExistence type="inferred from homology"/>
<feature type="domain" description="Thioredoxin" evidence="2">
    <location>
        <begin position="1"/>
        <end position="174"/>
    </location>
</feature>
<dbReference type="PANTHER" id="PTHR13887">
    <property type="entry name" value="GLUTATHIONE S-TRANSFERASE KAPPA"/>
    <property type="match status" value="1"/>
</dbReference>
<sequence>MSKLAIPVTKHDHIQGDLSVACNLVEYGDYECPSCGSVQPVIHQLQKRFGDQLSFVFRNFPLREIHPWAEAAAELAEFAATQGKFWEMHDLLFANQDNLGEATFRALSEELELKESEVQHGLSSGIYKKRIDADFSGGVRSGVNGTPTFFLNGDRYDASTDFESIAAVMEQVLISDGD</sequence>
<keyword evidence="4" id="KW-1185">Reference proteome</keyword>
<dbReference type="SUPFAM" id="SSF52833">
    <property type="entry name" value="Thioredoxin-like"/>
    <property type="match status" value="1"/>
</dbReference>
<comment type="caution">
    <text evidence="3">The sequence shown here is derived from an EMBL/GenBank/DDBJ whole genome shotgun (WGS) entry which is preliminary data.</text>
</comment>
<dbReference type="RefSeq" id="WP_050058565.1">
    <property type="nucleotide sequence ID" value="NZ_JACHEK010000003.1"/>
</dbReference>
<dbReference type="Gene3D" id="3.40.30.10">
    <property type="entry name" value="Glutaredoxin"/>
    <property type="match status" value="1"/>
</dbReference>
<dbReference type="InterPro" id="IPR013766">
    <property type="entry name" value="Thioredoxin_domain"/>
</dbReference>
<dbReference type="EMBL" id="JACHEK010000003">
    <property type="protein sequence ID" value="MBB6143864.1"/>
    <property type="molecule type" value="Genomic_DNA"/>
</dbReference>
<reference evidence="3 4" key="1">
    <citation type="submission" date="2020-08" db="EMBL/GenBank/DDBJ databases">
        <title>Genomic Encyclopedia of Type Strains, Phase IV (KMG-IV): sequencing the most valuable type-strain genomes for metagenomic binning, comparative biology and taxonomic classification.</title>
        <authorList>
            <person name="Goeker M."/>
        </authorList>
    </citation>
    <scope>NUCLEOTIDE SEQUENCE [LARGE SCALE GENOMIC DNA]</scope>
    <source>
        <strain evidence="3 4">DSM 103733</strain>
    </source>
</reference>